<sequence>MSSPVAVPTVPATHVVRVPVTTVWADPESPRAVDAPAVAPEPDNVGWLAALDANAAHDESGDGRLGLHGRVETQLLAGEPVVVTQTHHGEATGSWSHVVAPWQRSPKDERGYPGWVPTAHLTPAPHVSPLDNPTPVLGGTPTASASPSVSASGDAVHPAVAEARRHIGLPYLWSGISPLGFDCSGLVLHTWRRMGVVVARDAYAQADFASPVDIASVRPGDLYFFARPGRRIHHVGIVVRPGRMVHASETGGVLVEEDLSADRVATLVAAGRLPMP</sequence>
<reference evidence="8" key="1">
    <citation type="journal article" date="2019" name="Int. J. Syst. Evol. Microbiol.">
        <title>The Global Catalogue of Microorganisms (GCM) 10K type strain sequencing project: providing services to taxonomists for standard genome sequencing and annotation.</title>
        <authorList>
            <consortium name="The Broad Institute Genomics Platform"/>
            <consortium name="The Broad Institute Genome Sequencing Center for Infectious Disease"/>
            <person name="Wu L."/>
            <person name="Ma J."/>
        </authorList>
    </citation>
    <scope>NUCLEOTIDE SEQUENCE [LARGE SCALE GENOMIC DNA]</scope>
    <source>
        <strain evidence="8">JCM 1365</strain>
    </source>
</reference>
<keyword evidence="3" id="KW-0378">Hydrolase</keyword>
<name>A0ABQ2ICA1_9MICO</name>
<dbReference type="InterPro" id="IPR038765">
    <property type="entry name" value="Papain-like_cys_pep_sf"/>
</dbReference>
<evidence type="ECO:0000313" key="8">
    <source>
        <dbReference type="Proteomes" id="UP000623461"/>
    </source>
</evidence>
<accession>A0ABQ2ICA1</accession>
<comment type="caution">
    <text evidence="7">The sequence shown here is derived from an EMBL/GenBank/DDBJ whole genome shotgun (WGS) entry which is preliminary data.</text>
</comment>
<keyword evidence="8" id="KW-1185">Reference proteome</keyword>
<evidence type="ECO:0000259" key="6">
    <source>
        <dbReference type="PROSITE" id="PS51935"/>
    </source>
</evidence>
<evidence type="ECO:0000256" key="2">
    <source>
        <dbReference type="ARBA" id="ARBA00022670"/>
    </source>
</evidence>
<evidence type="ECO:0000313" key="7">
    <source>
        <dbReference type="EMBL" id="GGN04852.1"/>
    </source>
</evidence>
<dbReference type="Gene3D" id="3.90.1720.10">
    <property type="entry name" value="endopeptidase domain like (from Nostoc punctiforme)"/>
    <property type="match status" value="1"/>
</dbReference>
<evidence type="ECO:0000256" key="5">
    <source>
        <dbReference type="SAM" id="MobiDB-lite"/>
    </source>
</evidence>
<feature type="domain" description="NlpC/P60" evidence="6">
    <location>
        <begin position="153"/>
        <end position="274"/>
    </location>
</feature>
<dbReference type="InterPro" id="IPR051202">
    <property type="entry name" value="Peptidase_C40"/>
</dbReference>
<dbReference type="PROSITE" id="PS51935">
    <property type="entry name" value="NLPC_P60"/>
    <property type="match status" value="1"/>
</dbReference>
<dbReference type="PANTHER" id="PTHR47053">
    <property type="entry name" value="MUREIN DD-ENDOPEPTIDASE MEPH-RELATED"/>
    <property type="match status" value="1"/>
</dbReference>
<organism evidence="7 8">
    <name type="scientific">Terrabacter tumescens</name>
    <dbReference type="NCBI Taxonomy" id="60443"/>
    <lineage>
        <taxon>Bacteria</taxon>
        <taxon>Bacillati</taxon>
        <taxon>Actinomycetota</taxon>
        <taxon>Actinomycetes</taxon>
        <taxon>Micrococcales</taxon>
        <taxon>Intrasporangiaceae</taxon>
        <taxon>Terrabacter</taxon>
    </lineage>
</organism>
<evidence type="ECO:0000256" key="3">
    <source>
        <dbReference type="ARBA" id="ARBA00022801"/>
    </source>
</evidence>
<dbReference type="Proteomes" id="UP000623461">
    <property type="component" value="Unassembled WGS sequence"/>
</dbReference>
<proteinExistence type="inferred from homology"/>
<dbReference type="Pfam" id="PF00877">
    <property type="entry name" value="NLPC_P60"/>
    <property type="match status" value="1"/>
</dbReference>
<dbReference type="InterPro" id="IPR000064">
    <property type="entry name" value="NLP_P60_dom"/>
</dbReference>
<comment type="similarity">
    <text evidence="1">Belongs to the peptidase C40 family.</text>
</comment>
<feature type="region of interest" description="Disordered" evidence="5">
    <location>
        <begin position="123"/>
        <end position="150"/>
    </location>
</feature>
<keyword evidence="2" id="KW-0645">Protease</keyword>
<dbReference type="EMBL" id="BMNZ01000007">
    <property type="protein sequence ID" value="GGN04852.1"/>
    <property type="molecule type" value="Genomic_DNA"/>
</dbReference>
<dbReference type="SUPFAM" id="SSF54001">
    <property type="entry name" value="Cysteine proteinases"/>
    <property type="match status" value="1"/>
</dbReference>
<evidence type="ECO:0000256" key="1">
    <source>
        <dbReference type="ARBA" id="ARBA00007074"/>
    </source>
</evidence>
<feature type="compositionally biased region" description="Low complexity" evidence="5">
    <location>
        <begin position="139"/>
        <end position="150"/>
    </location>
</feature>
<protein>
    <recommendedName>
        <fullName evidence="6">NlpC/P60 domain-containing protein</fullName>
    </recommendedName>
</protein>
<dbReference type="PANTHER" id="PTHR47053:SF1">
    <property type="entry name" value="MUREIN DD-ENDOPEPTIDASE MEPH-RELATED"/>
    <property type="match status" value="1"/>
</dbReference>
<evidence type="ECO:0000256" key="4">
    <source>
        <dbReference type="ARBA" id="ARBA00022807"/>
    </source>
</evidence>
<keyword evidence="4" id="KW-0788">Thiol protease</keyword>
<gene>
    <name evidence="7" type="ORF">GCM10009721_35400</name>
</gene>
<dbReference type="RefSeq" id="WP_229675073.1">
    <property type="nucleotide sequence ID" value="NZ_BMNZ01000007.1"/>
</dbReference>